<dbReference type="GeneID" id="111593277"/>
<protein>
    <recommendedName>
        <fullName evidence="6">Gustatory receptor</fullName>
    </recommendedName>
</protein>
<evidence type="ECO:0000256" key="6">
    <source>
        <dbReference type="RuleBase" id="RU363108"/>
    </source>
</evidence>
<dbReference type="RefSeq" id="XP_023161715.2">
    <property type="nucleotide sequence ID" value="XM_023305947.2"/>
</dbReference>
<dbReference type="Proteomes" id="UP000504633">
    <property type="component" value="Unplaced"/>
</dbReference>
<evidence type="ECO:0000256" key="1">
    <source>
        <dbReference type="ARBA" id="ARBA00004651"/>
    </source>
</evidence>
<feature type="transmembrane region" description="Helical" evidence="6">
    <location>
        <begin position="12"/>
        <end position="29"/>
    </location>
</feature>
<dbReference type="AlphaFoldDB" id="A0A6J1LBP9"/>
<keyword evidence="2 6" id="KW-1003">Cell membrane</keyword>
<comment type="caution">
    <text evidence="6">Lacks conserved residue(s) required for the propagation of feature annotation.</text>
</comment>
<sequence>MGYVSVKVHNSALRIIQLLMCLALIVPPRPYPQLRLLYTGAMLVYLGLIFRWRIAFNYTVDYDRLNDPLSYVLDLVNFMALVVSHMVVSFELIWQNRSNQIEKQFSHIQHVLCERTGHKLNTRSNRLKTNIVFILLLLRVLMLLGTTVYNNSRANTSLLLISNFYSQIVLILRCNEFTLHSAFVLTIYQELHDAASSVILKLESSRYETWSLRRLALKHIATLQQLHLLLWQIQRDIERNFERSLVMLMLKYFIDTSVLPYWAYVKKIHTNNVPMQIWCLTEELGILLEISIPCWFWTRCEQLQRKFRAVFHVISVDRRNEQLNTALLRISAQLGQESCQFRVGGLVPINNNMLGKFLFGVLSYTLICIQFWITYTVKTRGDAEVDETSVEQSRLNKTHTS</sequence>
<evidence type="ECO:0000313" key="8">
    <source>
        <dbReference type="RefSeq" id="XP_023161715.2"/>
    </source>
</evidence>
<dbReference type="Pfam" id="PF08395">
    <property type="entry name" value="7tm_7"/>
    <property type="match status" value="1"/>
</dbReference>
<feature type="transmembrane region" description="Helical" evidence="6">
    <location>
        <begin position="36"/>
        <end position="55"/>
    </location>
</feature>
<comment type="function">
    <text evidence="6">Gustatory receptor which mediates acceptance or avoidance behavior, depending on its substrates.</text>
</comment>
<keyword evidence="6" id="KW-0807">Transducer</keyword>
<evidence type="ECO:0000256" key="5">
    <source>
        <dbReference type="ARBA" id="ARBA00023136"/>
    </source>
</evidence>
<dbReference type="OMA" id="CIQFWIT"/>
<evidence type="ECO:0000256" key="3">
    <source>
        <dbReference type="ARBA" id="ARBA00022692"/>
    </source>
</evidence>
<accession>A0A6J1LBP9</accession>
<evidence type="ECO:0000256" key="4">
    <source>
        <dbReference type="ARBA" id="ARBA00022989"/>
    </source>
</evidence>
<dbReference type="OrthoDB" id="7862671at2759"/>
<dbReference type="GO" id="GO:0007165">
    <property type="term" value="P:signal transduction"/>
    <property type="evidence" value="ECO:0007669"/>
    <property type="project" value="UniProtKB-KW"/>
</dbReference>
<gene>
    <name evidence="8" type="primary">LOC111593277</name>
</gene>
<dbReference type="GO" id="GO:0005886">
    <property type="term" value="C:plasma membrane"/>
    <property type="evidence" value="ECO:0007669"/>
    <property type="project" value="UniProtKB-SubCell"/>
</dbReference>
<comment type="subcellular location">
    <subcellularLocation>
        <location evidence="1 6">Cell membrane</location>
        <topology evidence="1 6">Multi-pass membrane protein</topology>
    </subcellularLocation>
</comment>
<feature type="transmembrane region" description="Helical" evidence="6">
    <location>
        <begin position="75"/>
        <end position="94"/>
    </location>
</feature>
<evidence type="ECO:0000256" key="2">
    <source>
        <dbReference type="ARBA" id="ARBA00022475"/>
    </source>
</evidence>
<proteinExistence type="inferred from homology"/>
<keyword evidence="4 6" id="KW-1133">Transmembrane helix</keyword>
<dbReference type="GO" id="GO:0050909">
    <property type="term" value="P:sensory perception of taste"/>
    <property type="evidence" value="ECO:0007669"/>
    <property type="project" value="InterPro"/>
</dbReference>
<keyword evidence="7" id="KW-1185">Reference proteome</keyword>
<keyword evidence="6 8" id="KW-0675">Receptor</keyword>
<organism evidence="7 8">
    <name type="scientific">Drosophila hydei</name>
    <name type="common">Fruit fly</name>
    <dbReference type="NCBI Taxonomy" id="7224"/>
    <lineage>
        <taxon>Eukaryota</taxon>
        <taxon>Metazoa</taxon>
        <taxon>Ecdysozoa</taxon>
        <taxon>Arthropoda</taxon>
        <taxon>Hexapoda</taxon>
        <taxon>Insecta</taxon>
        <taxon>Pterygota</taxon>
        <taxon>Neoptera</taxon>
        <taxon>Endopterygota</taxon>
        <taxon>Diptera</taxon>
        <taxon>Brachycera</taxon>
        <taxon>Muscomorpha</taxon>
        <taxon>Ephydroidea</taxon>
        <taxon>Drosophilidae</taxon>
        <taxon>Drosophila</taxon>
    </lineage>
</organism>
<keyword evidence="5 6" id="KW-0472">Membrane</keyword>
<dbReference type="KEGG" id="dhe:111593277"/>
<name>A0A6J1LBP9_DROHY</name>
<keyword evidence="3 6" id="KW-0812">Transmembrane</keyword>
<reference evidence="8" key="1">
    <citation type="submission" date="2025-08" db="UniProtKB">
        <authorList>
            <consortium name="RefSeq"/>
        </authorList>
    </citation>
    <scope>IDENTIFICATION</scope>
    <source>
        <strain evidence="8">15085-1641.00</strain>
        <tissue evidence="8">Whole body</tissue>
    </source>
</reference>
<evidence type="ECO:0000313" key="7">
    <source>
        <dbReference type="Proteomes" id="UP000504633"/>
    </source>
</evidence>
<dbReference type="InterPro" id="IPR013604">
    <property type="entry name" value="7TM_chemorcpt"/>
</dbReference>
<feature type="transmembrane region" description="Helical" evidence="6">
    <location>
        <begin position="131"/>
        <end position="149"/>
    </location>
</feature>
<comment type="similarity">
    <text evidence="6">Belongs to the insect chemoreceptor superfamily. Gustatory receptor (GR) family.</text>
</comment>